<dbReference type="AlphaFoldDB" id="A0A9D7E199"/>
<evidence type="ECO:0000313" key="6">
    <source>
        <dbReference type="EMBL" id="MBK6974700.1"/>
    </source>
</evidence>
<dbReference type="GO" id="GO:0005524">
    <property type="term" value="F:ATP binding"/>
    <property type="evidence" value="ECO:0007669"/>
    <property type="project" value="UniProtKB-KW"/>
</dbReference>
<evidence type="ECO:0000256" key="3">
    <source>
        <dbReference type="ARBA" id="ARBA00022840"/>
    </source>
</evidence>
<dbReference type="SUPFAM" id="SSF52540">
    <property type="entry name" value="P-loop containing nucleoside triphosphate hydrolases"/>
    <property type="match status" value="1"/>
</dbReference>
<feature type="compositionally biased region" description="Pro residues" evidence="4">
    <location>
        <begin position="239"/>
        <end position="248"/>
    </location>
</feature>
<dbReference type="InterPro" id="IPR003593">
    <property type="entry name" value="AAA+_ATPase"/>
</dbReference>
<organism evidence="6 7">
    <name type="scientific">Candidatus Methylophosphatis roskildensis</name>
    <dbReference type="NCBI Taxonomy" id="2899263"/>
    <lineage>
        <taxon>Bacteria</taxon>
        <taxon>Pseudomonadati</taxon>
        <taxon>Pseudomonadota</taxon>
        <taxon>Betaproteobacteria</taxon>
        <taxon>Nitrosomonadales</taxon>
        <taxon>Sterolibacteriaceae</taxon>
        <taxon>Candidatus Methylophosphatis</taxon>
    </lineage>
</organism>
<dbReference type="GO" id="GO:0006260">
    <property type="term" value="P:DNA replication"/>
    <property type="evidence" value="ECO:0007669"/>
    <property type="project" value="TreeGrafter"/>
</dbReference>
<evidence type="ECO:0000313" key="7">
    <source>
        <dbReference type="Proteomes" id="UP000807785"/>
    </source>
</evidence>
<evidence type="ECO:0000259" key="5">
    <source>
        <dbReference type="SMART" id="SM00382"/>
    </source>
</evidence>
<keyword evidence="2" id="KW-0547">Nucleotide-binding</keyword>
<dbReference type="InterPro" id="IPR028350">
    <property type="entry name" value="DNAC/IstB-like"/>
</dbReference>
<sequence>MRDQLHEQLAQLRLRGIKAALEAELDRAEREGSPPAEVLWRLLAAEQAHRREQSLAYRLTQAKLPWRWTLDSFPFERQPGVDRGQIRALAGLDFLRRNENILLIGPPGTGKTGIAIALLREACLNGHPGRFYNAQLLLDELYASLADRSTPKLLAQLARFQPLLIDELGYLSLKPEQSNAFFRLMDQRYGRVSTVITTNLEPTAWYELVANKPLVDALLDRLQHRCITIRIDGPSLRTPEPPSSPPTKSPSKSARRSPNSSN</sequence>
<feature type="compositionally biased region" description="Low complexity" evidence="4">
    <location>
        <begin position="249"/>
        <end position="262"/>
    </location>
</feature>
<dbReference type="NCBIfam" id="NF038214">
    <property type="entry name" value="IS21_help_AAA"/>
    <property type="match status" value="1"/>
</dbReference>
<dbReference type="InterPro" id="IPR002611">
    <property type="entry name" value="IstB_ATP-bd"/>
</dbReference>
<feature type="domain" description="AAA+ ATPase" evidence="5">
    <location>
        <begin position="97"/>
        <end position="232"/>
    </location>
</feature>
<dbReference type="PANTHER" id="PTHR30050:SF4">
    <property type="entry name" value="ATP-BINDING PROTEIN RV3427C IN INSERTION SEQUENCE-RELATED"/>
    <property type="match status" value="1"/>
</dbReference>
<comment type="similarity">
    <text evidence="1">Belongs to the IS21/IS1162 putative ATP-binding protein family.</text>
</comment>
<gene>
    <name evidence="6" type="ORF">IPH26_17775</name>
</gene>
<evidence type="ECO:0000256" key="2">
    <source>
        <dbReference type="ARBA" id="ARBA00022741"/>
    </source>
</evidence>
<dbReference type="PIRSF" id="PIRSF003073">
    <property type="entry name" value="DNAC_TnpB_IstB"/>
    <property type="match status" value="1"/>
</dbReference>
<dbReference type="Pfam" id="PF01695">
    <property type="entry name" value="IstB_IS21"/>
    <property type="match status" value="1"/>
</dbReference>
<evidence type="ECO:0000256" key="1">
    <source>
        <dbReference type="ARBA" id="ARBA00008059"/>
    </source>
</evidence>
<reference evidence="6" key="1">
    <citation type="submission" date="2020-10" db="EMBL/GenBank/DDBJ databases">
        <title>Connecting structure to function with the recovery of over 1000 high-quality activated sludge metagenome-assembled genomes encoding full-length rRNA genes using long-read sequencing.</title>
        <authorList>
            <person name="Singleton C.M."/>
            <person name="Petriglieri F."/>
            <person name="Kristensen J.M."/>
            <person name="Kirkegaard R.H."/>
            <person name="Michaelsen T.Y."/>
            <person name="Andersen M.H."/>
            <person name="Karst S.M."/>
            <person name="Dueholm M.S."/>
            <person name="Nielsen P.H."/>
            <person name="Albertsen M."/>
        </authorList>
    </citation>
    <scope>NUCLEOTIDE SEQUENCE</scope>
    <source>
        <strain evidence="6">Bjer_18-Q3-R1-45_BAT3C.347</strain>
    </source>
</reference>
<dbReference type="CDD" id="cd00009">
    <property type="entry name" value="AAA"/>
    <property type="match status" value="1"/>
</dbReference>
<name>A0A9D7E199_9PROT</name>
<dbReference type="PANTHER" id="PTHR30050">
    <property type="entry name" value="CHROMOSOMAL REPLICATION INITIATOR PROTEIN DNAA"/>
    <property type="match status" value="1"/>
</dbReference>
<dbReference type="InterPro" id="IPR047661">
    <property type="entry name" value="IstB"/>
</dbReference>
<proteinExistence type="inferred from homology"/>
<keyword evidence="3 6" id="KW-0067">ATP-binding</keyword>
<feature type="region of interest" description="Disordered" evidence="4">
    <location>
        <begin position="233"/>
        <end position="262"/>
    </location>
</feature>
<accession>A0A9D7E199</accession>
<dbReference type="Gene3D" id="3.40.50.300">
    <property type="entry name" value="P-loop containing nucleotide triphosphate hydrolases"/>
    <property type="match status" value="1"/>
</dbReference>
<dbReference type="Proteomes" id="UP000807785">
    <property type="component" value="Unassembled WGS sequence"/>
</dbReference>
<protein>
    <submittedName>
        <fullName evidence="6">ATP-binding protein</fullName>
    </submittedName>
</protein>
<evidence type="ECO:0000256" key="4">
    <source>
        <dbReference type="SAM" id="MobiDB-lite"/>
    </source>
</evidence>
<dbReference type="InterPro" id="IPR027417">
    <property type="entry name" value="P-loop_NTPase"/>
</dbReference>
<dbReference type="SMART" id="SM00382">
    <property type="entry name" value="AAA"/>
    <property type="match status" value="1"/>
</dbReference>
<dbReference type="EMBL" id="JADJEV010000004">
    <property type="protein sequence ID" value="MBK6974700.1"/>
    <property type="molecule type" value="Genomic_DNA"/>
</dbReference>
<comment type="caution">
    <text evidence="6">The sequence shown here is derived from an EMBL/GenBank/DDBJ whole genome shotgun (WGS) entry which is preliminary data.</text>
</comment>